<evidence type="ECO:0000256" key="1">
    <source>
        <dbReference type="SAM" id="MobiDB-lite"/>
    </source>
</evidence>
<gene>
    <name evidence="2" type="ORF">HNY73_002603</name>
</gene>
<name>A0A8T0FYD4_ARGBR</name>
<proteinExistence type="predicted"/>
<dbReference type="Proteomes" id="UP000807504">
    <property type="component" value="Unassembled WGS sequence"/>
</dbReference>
<accession>A0A8T0FYD4</accession>
<dbReference type="AlphaFoldDB" id="A0A8T0FYD4"/>
<evidence type="ECO:0000313" key="3">
    <source>
        <dbReference type="Proteomes" id="UP000807504"/>
    </source>
</evidence>
<sequence>MNSKLSDISQHQSEKRNSTANQVVHIDTLSGPDKGTAQDNRRVNIGIDLNGNVRQFHQLGIAPQPYRRLWMCPLLSDKREPQSGFFRMSAYE</sequence>
<dbReference type="EMBL" id="JABXBU010000002">
    <property type="protein sequence ID" value="KAF8794640.1"/>
    <property type="molecule type" value="Genomic_DNA"/>
</dbReference>
<reference evidence="2" key="2">
    <citation type="submission" date="2020-06" db="EMBL/GenBank/DDBJ databases">
        <authorList>
            <person name="Sheffer M."/>
        </authorList>
    </citation>
    <scope>NUCLEOTIDE SEQUENCE</scope>
</reference>
<evidence type="ECO:0000313" key="2">
    <source>
        <dbReference type="EMBL" id="KAF8794640.1"/>
    </source>
</evidence>
<reference evidence="2" key="1">
    <citation type="journal article" date="2020" name="bioRxiv">
        <title>Chromosome-level reference genome of the European wasp spider Argiope bruennichi: a resource for studies on range expansion and evolutionary adaptation.</title>
        <authorList>
            <person name="Sheffer M.M."/>
            <person name="Hoppe A."/>
            <person name="Krehenwinkel H."/>
            <person name="Uhl G."/>
            <person name="Kuss A.W."/>
            <person name="Jensen L."/>
            <person name="Jensen C."/>
            <person name="Gillespie R.G."/>
            <person name="Hoff K.J."/>
            <person name="Prost S."/>
        </authorList>
    </citation>
    <scope>NUCLEOTIDE SEQUENCE</scope>
</reference>
<protein>
    <submittedName>
        <fullName evidence="2">Uncharacterized protein</fullName>
    </submittedName>
</protein>
<comment type="caution">
    <text evidence="2">The sequence shown here is derived from an EMBL/GenBank/DDBJ whole genome shotgun (WGS) entry which is preliminary data.</text>
</comment>
<keyword evidence="3" id="KW-1185">Reference proteome</keyword>
<organism evidence="2 3">
    <name type="scientific">Argiope bruennichi</name>
    <name type="common">Wasp spider</name>
    <name type="synonym">Aranea bruennichi</name>
    <dbReference type="NCBI Taxonomy" id="94029"/>
    <lineage>
        <taxon>Eukaryota</taxon>
        <taxon>Metazoa</taxon>
        <taxon>Ecdysozoa</taxon>
        <taxon>Arthropoda</taxon>
        <taxon>Chelicerata</taxon>
        <taxon>Arachnida</taxon>
        <taxon>Araneae</taxon>
        <taxon>Araneomorphae</taxon>
        <taxon>Entelegynae</taxon>
        <taxon>Araneoidea</taxon>
        <taxon>Araneidae</taxon>
        <taxon>Argiope</taxon>
    </lineage>
</organism>
<feature type="region of interest" description="Disordered" evidence="1">
    <location>
        <begin position="1"/>
        <end position="40"/>
    </location>
</feature>
<feature type="compositionally biased region" description="Polar residues" evidence="1">
    <location>
        <begin position="1"/>
        <end position="11"/>
    </location>
</feature>